<comment type="subcellular location">
    <subcellularLocation>
        <location evidence="1 8">Cell outer membrane</location>
        <topology evidence="1 8">Multi-pass membrane protein</topology>
    </subcellularLocation>
</comment>
<evidence type="ECO:0000256" key="1">
    <source>
        <dbReference type="ARBA" id="ARBA00004571"/>
    </source>
</evidence>
<dbReference type="OrthoDB" id="9768177at2"/>
<dbReference type="Gene3D" id="2.60.40.1120">
    <property type="entry name" value="Carboxypeptidase-like, regulatory domain"/>
    <property type="match status" value="1"/>
</dbReference>
<dbReference type="InterPro" id="IPR008969">
    <property type="entry name" value="CarboxyPept-like_regulatory"/>
</dbReference>
<reference evidence="13 14" key="1">
    <citation type="submission" date="2018-11" db="EMBL/GenBank/DDBJ databases">
        <authorList>
            <person name="Zhou Z."/>
            <person name="Wang G."/>
        </authorList>
    </citation>
    <scope>NUCLEOTIDE SEQUENCE [LARGE SCALE GENOMIC DNA]</scope>
    <source>
        <strain evidence="13 14">KCTC42998</strain>
    </source>
</reference>
<dbReference type="PROSITE" id="PS52016">
    <property type="entry name" value="TONB_DEPENDENT_REC_3"/>
    <property type="match status" value="1"/>
</dbReference>
<keyword evidence="3 8" id="KW-1134">Transmembrane beta strand</keyword>
<evidence type="ECO:0000259" key="12">
    <source>
        <dbReference type="Pfam" id="PF07715"/>
    </source>
</evidence>
<dbReference type="EMBL" id="RQJP01000002">
    <property type="protein sequence ID" value="RRB15090.1"/>
    <property type="molecule type" value="Genomic_DNA"/>
</dbReference>
<dbReference type="NCBIfam" id="TIGR04056">
    <property type="entry name" value="OMP_RagA_SusC"/>
    <property type="match status" value="1"/>
</dbReference>
<dbReference type="InterPro" id="IPR000531">
    <property type="entry name" value="Beta-barrel_TonB"/>
</dbReference>
<dbReference type="InterPro" id="IPR039426">
    <property type="entry name" value="TonB-dep_rcpt-like"/>
</dbReference>
<dbReference type="GO" id="GO:0009279">
    <property type="term" value="C:cell outer membrane"/>
    <property type="evidence" value="ECO:0007669"/>
    <property type="project" value="UniProtKB-SubCell"/>
</dbReference>
<evidence type="ECO:0000256" key="7">
    <source>
        <dbReference type="ARBA" id="ARBA00023237"/>
    </source>
</evidence>
<comment type="similarity">
    <text evidence="8 9">Belongs to the TonB-dependent receptor family.</text>
</comment>
<proteinExistence type="inferred from homology"/>
<dbReference type="Pfam" id="PF07715">
    <property type="entry name" value="Plug"/>
    <property type="match status" value="1"/>
</dbReference>
<evidence type="ECO:0000313" key="14">
    <source>
        <dbReference type="Proteomes" id="UP000274271"/>
    </source>
</evidence>
<feature type="compositionally biased region" description="Polar residues" evidence="10">
    <location>
        <begin position="941"/>
        <end position="955"/>
    </location>
</feature>
<dbReference type="InterPro" id="IPR036942">
    <property type="entry name" value="Beta-barrel_TonB_sf"/>
</dbReference>
<dbReference type="Proteomes" id="UP000274271">
    <property type="component" value="Unassembled WGS sequence"/>
</dbReference>
<dbReference type="Gene3D" id="2.40.170.20">
    <property type="entry name" value="TonB-dependent receptor, beta-barrel domain"/>
    <property type="match status" value="1"/>
</dbReference>
<dbReference type="InterPro" id="IPR023996">
    <property type="entry name" value="TonB-dep_OMP_SusC/RagA"/>
</dbReference>
<gene>
    <name evidence="13" type="ORF">EHT87_11085</name>
</gene>
<evidence type="ECO:0000256" key="4">
    <source>
        <dbReference type="ARBA" id="ARBA00022692"/>
    </source>
</evidence>
<feature type="domain" description="TonB-dependent receptor plug" evidence="12">
    <location>
        <begin position="132"/>
        <end position="240"/>
    </location>
</feature>
<dbReference type="InterPro" id="IPR012910">
    <property type="entry name" value="Plug_dom"/>
</dbReference>
<dbReference type="SUPFAM" id="SSF49464">
    <property type="entry name" value="Carboxypeptidase regulatory domain-like"/>
    <property type="match status" value="1"/>
</dbReference>
<dbReference type="Pfam" id="PF00593">
    <property type="entry name" value="TonB_dep_Rec_b-barrel"/>
    <property type="match status" value="1"/>
</dbReference>
<evidence type="ECO:0000256" key="2">
    <source>
        <dbReference type="ARBA" id="ARBA00022448"/>
    </source>
</evidence>
<dbReference type="Gene3D" id="2.170.130.10">
    <property type="entry name" value="TonB-dependent receptor, plug domain"/>
    <property type="match status" value="1"/>
</dbReference>
<sequence>MKKRLLFLPTSGIFIRASLLLCLITLAMTSLYANGNAPLDRTVTGTVKDEKGEGLPGVSVVLKGTTRGTSSSADGTYRLDVPESNATLVFSFVGYLSKEVTVGNQTRIDVQLAADNKALEEVVVVGYGSQRKQDITSAVSVINMKDIGEQPSNNMNQLLQGRAAGVVVKTKSGAPGGTFEVRVRGVGSLGAGSNPLYVIDGFAVGTDVGQNLNPNDIESISVLKDAASTAIYGARGSNGVVLITTKNAKEGKTNINFSLDRGIQTLPSTRRVKMLNGVEFAQFKKEIYEDQVRILQKREPTLEEVPIGFRYPEQTKYSTDWYGLILNNNAPYTDANLTISSGQGPLKALLSAGYYKEDGVVKETNYDRISVRTNLGGQVNKFINVGLNINGTYTRQKLANTDGRSALLGGALLMDPRDTPYNPDGSLKPYSNGVDGVFGFPNPLYVLQNVLRRRSIADLLTNAYVEVSFLKNFKFRTSANVKLNNNTFKEYVPSTIGASVASGTAGAPPRIATENDNTAELVNYSLDQLLTYVPKIGDQHSLDFLVGYTAQQERVRGFTGTGNTFPDDLVPFLGAASIRSSTSTEFGWVNLAALSRVNYSYKDKYLLSASFRREGSSRFGAKNKYGNFPAASIGWRVTEESFMPKTDWLTDLKLRASFGVTGNNDIGNYPSLAFVTSTIGTTNYNYILGNAFAAGKVISSFANSELKWEKSNQLDIGMDLALFNNKLTLNVEYYKKITNDMLLPISIPAVSGFTTSLANIGKVQNKGLEIGADFRTNIGPVNFRTNANITFNRSKILAIKGANDMLYYGSFYGGYNVQKVGRPIGMIYGYKKLGIFNTQAEIDAAPKQDGAIPGAMKFADTNGDGVITYDTQDMVEIGNPNPAFTWAWTVAADYKRFDLNILFVGAQNFDVYRNIEASTMNMDGVFNVLERAKDRWRSPENPGSNPNDKNSQGGTSYFKWSRESSERYVYDGSYVWLKSVTLGYTLPKVKSILSDARIFVTANNLFLFTKYPGNNPDAGVRGGTELNNDDESYPIPRTFAAGLKVNF</sequence>
<name>A0A3P1CPF3_9BACT</name>
<evidence type="ECO:0000256" key="9">
    <source>
        <dbReference type="RuleBase" id="RU003357"/>
    </source>
</evidence>
<evidence type="ECO:0000256" key="8">
    <source>
        <dbReference type="PROSITE-ProRule" id="PRU01360"/>
    </source>
</evidence>
<evidence type="ECO:0000313" key="13">
    <source>
        <dbReference type="EMBL" id="RRB15090.1"/>
    </source>
</evidence>
<keyword evidence="6 8" id="KW-0472">Membrane</keyword>
<feature type="domain" description="TonB-dependent receptor-like beta-barrel" evidence="11">
    <location>
        <begin position="435"/>
        <end position="858"/>
    </location>
</feature>
<dbReference type="AlphaFoldDB" id="A0A3P1CPF3"/>
<accession>A0A3P1CPF3</accession>
<evidence type="ECO:0000256" key="10">
    <source>
        <dbReference type="SAM" id="MobiDB-lite"/>
    </source>
</evidence>
<dbReference type="FunFam" id="2.170.130.10:FF:000008">
    <property type="entry name" value="SusC/RagA family TonB-linked outer membrane protein"/>
    <property type="match status" value="1"/>
</dbReference>
<feature type="region of interest" description="Disordered" evidence="10">
    <location>
        <begin position="936"/>
        <end position="956"/>
    </location>
</feature>
<dbReference type="InterPro" id="IPR037066">
    <property type="entry name" value="Plug_dom_sf"/>
</dbReference>
<organism evidence="13 14">
    <name type="scientific">Larkinella knui</name>
    <dbReference type="NCBI Taxonomy" id="2025310"/>
    <lineage>
        <taxon>Bacteria</taxon>
        <taxon>Pseudomonadati</taxon>
        <taxon>Bacteroidota</taxon>
        <taxon>Cytophagia</taxon>
        <taxon>Cytophagales</taxon>
        <taxon>Spirosomataceae</taxon>
        <taxon>Larkinella</taxon>
    </lineage>
</organism>
<keyword evidence="13" id="KW-0675">Receptor</keyword>
<comment type="caution">
    <text evidence="13">The sequence shown here is derived from an EMBL/GenBank/DDBJ whole genome shotgun (WGS) entry which is preliminary data.</text>
</comment>
<dbReference type="InterPro" id="IPR023997">
    <property type="entry name" value="TonB-dep_OMP_SusC/RagA_CS"/>
</dbReference>
<evidence type="ECO:0000256" key="6">
    <source>
        <dbReference type="ARBA" id="ARBA00023136"/>
    </source>
</evidence>
<keyword evidence="14" id="KW-1185">Reference proteome</keyword>
<keyword evidence="4 8" id="KW-0812">Transmembrane</keyword>
<keyword evidence="7 8" id="KW-0998">Cell outer membrane</keyword>
<keyword evidence="5 9" id="KW-0798">TonB box</keyword>
<dbReference type="SUPFAM" id="SSF56935">
    <property type="entry name" value="Porins"/>
    <property type="match status" value="1"/>
</dbReference>
<evidence type="ECO:0000256" key="3">
    <source>
        <dbReference type="ARBA" id="ARBA00022452"/>
    </source>
</evidence>
<protein>
    <submittedName>
        <fullName evidence="13">TonB-dependent receptor</fullName>
    </submittedName>
</protein>
<keyword evidence="2 8" id="KW-0813">Transport</keyword>
<dbReference type="Pfam" id="PF13715">
    <property type="entry name" value="CarbopepD_reg_2"/>
    <property type="match status" value="1"/>
</dbReference>
<evidence type="ECO:0000259" key="11">
    <source>
        <dbReference type="Pfam" id="PF00593"/>
    </source>
</evidence>
<evidence type="ECO:0000256" key="5">
    <source>
        <dbReference type="ARBA" id="ARBA00023077"/>
    </source>
</evidence>
<dbReference type="NCBIfam" id="TIGR04057">
    <property type="entry name" value="SusC_RagA_signa"/>
    <property type="match status" value="1"/>
</dbReference>